<keyword evidence="1" id="KW-0175">Coiled coil</keyword>
<feature type="region of interest" description="Disordered" evidence="2">
    <location>
        <begin position="1"/>
        <end position="88"/>
    </location>
</feature>
<evidence type="ECO:0000256" key="2">
    <source>
        <dbReference type="SAM" id="MobiDB-lite"/>
    </source>
</evidence>
<dbReference type="EMBL" id="QGMI01001139">
    <property type="protein sequence ID" value="TVY34548.1"/>
    <property type="molecule type" value="Genomic_DNA"/>
</dbReference>
<sequence length="781" mass="86785">MADLEDQSTIIVDDEQPLAVRRKRRSSSRLATQSPSNPQSRVAVVIQHGFSTPPATPKRAKKRVRFSDPGPILLDSEPASTSASASSGLTPFIRRTSLSTGASKRRHSTPAVLSNRSEYNAAPISGTLQFAPLRQVLDGRVKRRLRRNRLSEEINSIEWDKRNEAKGRRGEVERLRQELAARDLEVQSIRDEQEIASQIEGESGLSATSNTTQSTKIQELEQVIVDLKAELQRKDSEPTEDPDWTMAARDPFDFDDDDDNMITNYDDDFNDNTEMETTPTRLNTSFRSFPSPPSTMPPTPSKSVSSMSTGIQTCLPITDPEKEVLKIQLESLNSEVSKLTSTIAFKDDNQSRLTEKLSEFIPIDEAHDHTSVDVALDSVLTQLAIAQSHALDKENAFSALAAEITGLGFPSSGPEEALELIATRFRQARLDLEYLTPGEVVEGFENHKLLEMLVSRIKVLLEKVKVQDANIDEYHDQEISLRQQLNTRVNVTDGLQKELFLANTVVGGLREEIEEKEVSNQRLQSALEGYRAEVTGLENLIEQVEKEGRNNEARFKGKVNDMQEKLQHEILKHDTTRACEEGNDMIITELGRRLTAALESASAVQIQLTALSTTKDAEISTRDTTIEQLQSSSLERERQHGDALALRDARVSELREEIERVNAALKTAHATILELRNQNHELDAQVSGEKTRGLFVVQAMRDQLTRALETGLGYVNGDVSVQGPSSSCAGSSPTAAESSRSVVRRGGFLDGDLARKSGKKRRRYDSGLGFLEEEGEMEIDV</sequence>
<comment type="caution">
    <text evidence="3">The sequence shown here is derived from an EMBL/GenBank/DDBJ whole genome shotgun (WGS) entry which is preliminary data.</text>
</comment>
<feature type="region of interest" description="Disordered" evidence="2">
    <location>
        <begin position="232"/>
        <end position="258"/>
    </location>
</feature>
<accession>A0A8H8U7R1</accession>
<evidence type="ECO:0000313" key="3">
    <source>
        <dbReference type="EMBL" id="TVY34548.1"/>
    </source>
</evidence>
<protein>
    <submittedName>
        <fullName evidence="3">Uncharacterized protein</fullName>
    </submittedName>
</protein>
<organism evidence="3 4">
    <name type="scientific">Lachnellula occidentalis</name>
    <dbReference type="NCBI Taxonomy" id="215460"/>
    <lineage>
        <taxon>Eukaryota</taxon>
        <taxon>Fungi</taxon>
        <taxon>Dikarya</taxon>
        <taxon>Ascomycota</taxon>
        <taxon>Pezizomycotina</taxon>
        <taxon>Leotiomycetes</taxon>
        <taxon>Helotiales</taxon>
        <taxon>Lachnaceae</taxon>
        <taxon>Lachnellula</taxon>
    </lineage>
</organism>
<gene>
    <name evidence="3" type="ORF">LOCC1_G008048</name>
</gene>
<feature type="coiled-coil region" evidence="1">
    <location>
        <begin position="506"/>
        <end position="554"/>
    </location>
</feature>
<evidence type="ECO:0000256" key="1">
    <source>
        <dbReference type="SAM" id="Coils"/>
    </source>
</evidence>
<dbReference type="PANTHER" id="PTHR23159:SF31">
    <property type="entry name" value="CENTROSOME-ASSOCIATED PROTEIN CEP250 ISOFORM X1"/>
    <property type="match status" value="1"/>
</dbReference>
<dbReference type="Proteomes" id="UP000443090">
    <property type="component" value="Unassembled WGS sequence"/>
</dbReference>
<feature type="region of interest" description="Disordered" evidence="2">
    <location>
        <begin position="282"/>
        <end position="307"/>
    </location>
</feature>
<feature type="compositionally biased region" description="Polar residues" evidence="2">
    <location>
        <begin position="722"/>
        <end position="741"/>
    </location>
</feature>
<proteinExistence type="predicted"/>
<dbReference type="PANTHER" id="PTHR23159">
    <property type="entry name" value="CENTROSOMAL PROTEIN 2"/>
    <property type="match status" value="1"/>
</dbReference>
<feature type="compositionally biased region" description="Polar residues" evidence="2">
    <location>
        <begin position="28"/>
        <end position="40"/>
    </location>
</feature>
<feature type="coiled-coil region" evidence="1">
    <location>
        <begin position="651"/>
        <end position="685"/>
    </location>
</feature>
<keyword evidence="4" id="KW-1185">Reference proteome</keyword>
<evidence type="ECO:0000313" key="4">
    <source>
        <dbReference type="Proteomes" id="UP000443090"/>
    </source>
</evidence>
<feature type="compositionally biased region" description="Acidic residues" evidence="2">
    <location>
        <begin position="1"/>
        <end position="16"/>
    </location>
</feature>
<feature type="region of interest" description="Disordered" evidence="2">
    <location>
        <begin position="722"/>
        <end position="742"/>
    </location>
</feature>
<feature type="compositionally biased region" description="Pro residues" evidence="2">
    <location>
        <begin position="290"/>
        <end position="300"/>
    </location>
</feature>
<reference evidence="3 4" key="1">
    <citation type="submission" date="2018-05" db="EMBL/GenBank/DDBJ databases">
        <title>Genome sequencing and assembly of the regulated plant pathogen Lachnellula willkommii and related sister species for the development of diagnostic species identification markers.</title>
        <authorList>
            <person name="Giroux E."/>
            <person name="Bilodeau G."/>
        </authorList>
    </citation>
    <scope>NUCLEOTIDE SEQUENCE [LARGE SCALE GENOMIC DNA]</scope>
    <source>
        <strain evidence="3 4">CBS 160.35</strain>
    </source>
</reference>
<dbReference type="AlphaFoldDB" id="A0A8H8U7R1"/>
<name>A0A8H8U7R1_9HELO</name>
<dbReference type="OrthoDB" id="3532430at2759"/>